<organism evidence="1 2">
    <name type="scientific">Aldrovandia affinis</name>
    <dbReference type="NCBI Taxonomy" id="143900"/>
    <lineage>
        <taxon>Eukaryota</taxon>
        <taxon>Metazoa</taxon>
        <taxon>Chordata</taxon>
        <taxon>Craniata</taxon>
        <taxon>Vertebrata</taxon>
        <taxon>Euteleostomi</taxon>
        <taxon>Actinopterygii</taxon>
        <taxon>Neopterygii</taxon>
        <taxon>Teleostei</taxon>
        <taxon>Notacanthiformes</taxon>
        <taxon>Halosauridae</taxon>
        <taxon>Aldrovandia</taxon>
    </lineage>
</organism>
<evidence type="ECO:0000313" key="1">
    <source>
        <dbReference type="EMBL" id="KAJ8415445.1"/>
    </source>
</evidence>
<name>A0AAD7T6W4_9TELE</name>
<dbReference type="EMBL" id="JAINUG010000009">
    <property type="protein sequence ID" value="KAJ8415445.1"/>
    <property type="molecule type" value="Genomic_DNA"/>
</dbReference>
<protein>
    <submittedName>
        <fullName evidence="1">Uncharacterized protein</fullName>
    </submittedName>
</protein>
<gene>
    <name evidence="1" type="ORF">AAFF_G00424250</name>
</gene>
<dbReference type="Proteomes" id="UP001221898">
    <property type="component" value="Unassembled WGS sequence"/>
</dbReference>
<accession>A0AAD7T6W4</accession>
<comment type="caution">
    <text evidence="1">The sequence shown here is derived from an EMBL/GenBank/DDBJ whole genome shotgun (WGS) entry which is preliminary data.</text>
</comment>
<keyword evidence="2" id="KW-1185">Reference proteome</keyword>
<proteinExistence type="predicted"/>
<sequence length="119" mass="12625">MLTGGGEDSGGRAGACDVVTGAAGVTDIDTGPGSPRGCIGEIRGSELSAINKTGFASRLNPRLRQTGCNDRQTVGLIHTLEQCLNRMQTVGLIHTLEQCLNRMQTMGLIHTLEQCLNRM</sequence>
<evidence type="ECO:0000313" key="2">
    <source>
        <dbReference type="Proteomes" id="UP001221898"/>
    </source>
</evidence>
<reference evidence="1" key="1">
    <citation type="journal article" date="2023" name="Science">
        <title>Genome structures resolve the early diversification of teleost fishes.</title>
        <authorList>
            <person name="Parey E."/>
            <person name="Louis A."/>
            <person name="Montfort J."/>
            <person name="Bouchez O."/>
            <person name="Roques C."/>
            <person name="Iampietro C."/>
            <person name="Lluch J."/>
            <person name="Castinel A."/>
            <person name="Donnadieu C."/>
            <person name="Desvignes T."/>
            <person name="Floi Bucao C."/>
            <person name="Jouanno E."/>
            <person name="Wen M."/>
            <person name="Mejri S."/>
            <person name="Dirks R."/>
            <person name="Jansen H."/>
            <person name="Henkel C."/>
            <person name="Chen W.J."/>
            <person name="Zahm M."/>
            <person name="Cabau C."/>
            <person name="Klopp C."/>
            <person name="Thompson A.W."/>
            <person name="Robinson-Rechavi M."/>
            <person name="Braasch I."/>
            <person name="Lecointre G."/>
            <person name="Bobe J."/>
            <person name="Postlethwait J.H."/>
            <person name="Berthelot C."/>
            <person name="Roest Crollius H."/>
            <person name="Guiguen Y."/>
        </authorList>
    </citation>
    <scope>NUCLEOTIDE SEQUENCE</scope>
    <source>
        <strain evidence="1">NC1722</strain>
    </source>
</reference>
<dbReference type="AlphaFoldDB" id="A0AAD7T6W4"/>